<comment type="subcellular location">
    <subcellularLocation>
        <location evidence="1">Membrane</location>
        <topology evidence="1">Multi-pass membrane protein</topology>
    </subcellularLocation>
</comment>
<proteinExistence type="predicted"/>
<feature type="domain" description="Methylamine utilisation protein MauE" evidence="6">
    <location>
        <begin position="12"/>
        <end position="137"/>
    </location>
</feature>
<dbReference type="RefSeq" id="WP_126376529.1">
    <property type="nucleotide sequence ID" value="NZ_AP017378.1"/>
</dbReference>
<dbReference type="AlphaFoldDB" id="A0A2Z6AVR7"/>
<keyword evidence="8" id="KW-1185">Reference proteome</keyword>
<protein>
    <submittedName>
        <fullName evidence="7">DoxX family protein, related to thiosulfate:quinone oxidoreductase</fullName>
    </submittedName>
</protein>
<keyword evidence="3 5" id="KW-1133">Transmembrane helix</keyword>
<evidence type="ECO:0000256" key="3">
    <source>
        <dbReference type="ARBA" id="ARBA00022989"/>
    </source>
</evidence>
<organism evidence="7 8">
    <name type="scientific">Desulfovibrio ferrophilus</name>
    <dbReference type="NCBI Taxonomy" id="241368"/>
    <lineage>
        <taxon>Bacteria</taxon>
        <taxon>Pseudomonadati</taxon>
        <taxon>Thermodesulfobacteriota</taxon>
        <taxon>Desulfovibrionia</taxon>
        <taxon>Desulfovibrionales</taxon>
        <taxon>Desulfovibrionaceae</taxon>
        <taxon>Desulfovibrio</taxon>
    </lineage>
</organism>
<sequence>MSLVRKLLTHRYLAFAFRLYLGGLFIYASVYKIQYPAEFAEVIAGYQVVPFWLVNTMAVFMPWIELVTGLLLVAGVRSKSAILAIGVMLIMFTLALGYVIIAEIPIGCGCFTSLEDEVSWKTVVRDLTWLAMAVHVFFFDNVFHLENRYSWKVEEL</sequence>
<feature type="transmembrane region" description="Helical" evidence="5">
    <location>
        <begin position="51"/>
        <end position="74"/>
    </location>
</feature>
<evidence type="ECO:0000313" key="7">
    <source>
        <dbReference type="EMBL" id="BBD07349.1"/>
    </source>
</evidence>
<evidence type="ECO:0000259" key="6">
    <source>
        <dbReference type="Pfam" id="PF07291"/>
    </source>
</evidence>
<dbReference type="Proteomes" id="UP000269883">
    <property type="component" value="Chromosome"/>
</dbReference>
<evidence type="ECO:0000256" key="1">
    <source>
        <dbReference type="ARBA" id="ARBA00004141"/>
    </source>
</evidence>
<dbReference type="EMBL" id="AP017378">
    <property type="protein sequence ID" value="BBD07349.1"/>
    <property type="molecule type" value="Genomic_DNA"/>
</dbReference>
<dbReference type="GO" id="GO:0030416">
    <property type="term" value="P:methylamine metabolic process"/>
    <property type="evidence" value="ECO:0007669"/>
    <property type="project" value="InterPro"/>
</dbReference>
<evidence type="ECO:0000256" key="4">
    <source>
        <dbReference type="ARBA" id="ARBA00023136"/>
    </source>
</evidence>
<evidence type="ECO:0000256" key="5">
    <source>
        <dbReference type="SAM" id="Phobius"/>
    </source>
</evidence>
<gene>
    <name evidence="7" type="ORF">DFE_0623</name>
</gene>
<name>A0A2Z6AVR7_9BACT</name>
<reference evidence="7 8" key="1">
    <citation type="journal article" date="2018" name="Sci. Adv.">
        <title>Multi-heme cytochromes provide a pathway for survival in energy-limited environments.</title>
        <authorList>
            <person name="Deng X."/>
            <person name="Dohmae N."/>
            <person name="Nealson K.H."/>
            <person name="Hashimoto K."/>
            <person name="Okamoto A."/>
        </authorList>
    </citation>
    <scope>NUCLEOTIDE SEQUENCE [LARGE SCALE GENOMIC DNA]</scope>
    <source>
        <strain evidence="7 8">IS5</strain>
    </source>
</reference>
<feature type="transmembrane region" description="Helical" evidence="5">
    <location>
        <begin position="12"/>
        <end position="31"/>
    </location>
</feature>
<evidence type="ECO:0000313" key="8">
    <source>
        <dbReference type="Proteomes" id="UP000269883"/>
    </source>
</evidence>
<dbReference type="OrthoDB" id="9809646at2"/>
<dbReference type="UniPathway" id="UPA00895"/>
<keyword evidence="2 5" id="KW-0812">Transmembrane</keyword>
<dbReference type="Pfam" id="PF07291">
    <property type="entry name" value="MauE"/>
    <property type="match status" value="1"/>
</dbReference>
<dbReference type="KEGG" id="dfl:DFE_0623"/>
<feature type="transmembrane region" description="Helical" evidence="5">
    <location>
        <begin position="81"/>
        <end position="101"/>
    </location>
</feature>
<dbReference type="InterPro" id="IPR009908">
    <property type="entry name" value="Methylamine_util_MauE"/>
</dbReference>
<dbReference type="GO" id="GO:0016020">
    <property type="term" value="C:membrane"/>
    <property type="evidence" value="ECO:0007669"/>
    <property type="project" value="UniProtKB-SubCell"/>
</dbReference>
<evidence type="ECO:0000256" key="2">
    <source>
        <dbReference type="ARBA" id="ARBA00022692"/>
    </source>
</evidence>
<accession>A0A2Z6AVR7</accession>
<keyword evidence="4 5" id="KW-0472">Membrane</keyword>